<dbReference type="RefSeq" id="WP_206898338.1">
    <property type="nucleotide sequence ID" value="NZ_JAFLWI010000005.1"/>
</dbReference>
<protein>
    <submittedName>
        <fullName evidence="1">Uncharacterized protein</fullName>
    </submittedName>
</protein>
<proteinExistence type="predicted"/>
<organism evidence="1 2">
    <name type="scientific">Candidatus Enterococcus courvalinii</name>
    <dbReference type="NCBI Taxonomy" id="2815329"/>
    <lineage>
        <taxon>Bacteria</taxon>
        <taxon>Bacillati</taxon>
        <taxon>Bacillota</taxon>
        <taxon>Bacilli</taxon>
        <taxon>Lactobacillales</taxon>
        <taxon>Enterococcaceae</taxon>
        <taxon>Enterococcus</taxon>
    </lineage>
</organism>
<evidence type="ECO:0000313" key="1">
    <source>
        <dbReference type="EMBL" id="MBO0481519.1"/>
    </source>
</evidence>
<sequence>MSLLEKCKREVLVELEQEYKGLSADYLQSDLLDDSLNEVEFVKQTLEKMIECEARPVLTLKQLFEKYHVLQNTYDTAKYVFHLSSDNLDEDIVEKAIDYLASEF</sequence>
<evidence type="ECO:0000313" key="2">
    <source>
        <dbReference type="Proteomes" id="UP000664832"/>
    </source>
</evidence>
<accession>A0ABS3HYH8</accession>
<name>A0ABS3HYH8_9ENTE</name>
<comment type="caution">
    <text evidence="1">The sequence shown here is derived from an EMBL/GenBank/DDBJ whole genome shotgun (WGS) entry which is preliminary data.</text>
</comment>
<keyword evidence="2" id="KW-1185">Reference proteome</keyword>
<dbReference type="Proteomes" id="UP000664832">
    <property type="component" value="Unassembled WGS sequence"/>
</dbReference>
<dbReference type="EMBL" id="JAFLWI010000005">
    <property type="protein sequence ID" value="MBO0481519.1"/>
    <property type="molecule type" value="Genomic_DNA"/>
</dbReference>
<reference evidence="1 2" key="1">
    <citation type="submission" date="2021-03" db="EMBL/GenBank/DDBJ databases">
        <title>Enterococcal diversity collection.</title>
        <authorList>
            <person name="Gilmore M.S."/>
            <person name="Schwartzman J."/>
            <person name="Van Tyne D."/>
            <person name="Martin M."/>
            <person name="Earl A.M."/>
            <person name="Manson A.L."/>
            <person name="Straub T."/>
            <person name="Salamzade R."/>
            <person name="Saavedra J."/>
            <person name="Lebreton F."/>
            <person name="Prichula J."/>
            <person name="Schaufler K."/>
            <person name="Gaca A."/>
            <person name="Sgardioli B."/>
            <person name="Wagenaar J."/>
            <person name="Strong T."/>
        </authorList>
    </citation>
    <scope>NUCLEOTIDE SEQUENCE [LARGE SCALE GENOMIC DNA]</scope>
    <source>
        <strain evidence="1 2">MSG2901</strain>
    </source>
</reference>
<gene>
    <name evidence="1" type="ORF">JZO71_04160</name>
</gene>